<reference evidence="1 2" key="1">
    <citation type="submission" date="2022-11" db="EMBL/GenBank/DDBJ databases">
        <title>Minimal conservation of predation-associated metabolite biosynthetic gene clusters underscores biosynthetic potential of Myxococcota including descriptions for ten novel species: Archangium lansinium sp. nov., Myxococcus landrumus sp. nov., Nannocystis bai.</title>
        <authorList>
            <person name="Ahearne A."/>
            <person name="Stevens C."/>
            <person name="Dowd S."/>
        </authorList>
    </citation>
    <scope>NUCLEOTIDE SEQUENCE [LARGE SCALE GENOMIC DNA]</scope>
    <source>
        <strain evidence="1 2">BB15-2</strain>
    </source>
</reference>
<protein>
    <submittedName>
        <fullName evidence="1">Uncharacterized protein</fullName>
    </submittedName>
</protein>
<dbReference type="RefSeq" id="WP_272085682.1">
    <property type="nucleotide sequence ID" value="NZ_JAQNDL010000001.1"/>
</dbReference>
<organism evidence="1 2">
    <name type="scientific">Nannocystis bainbridge</name>
    <dbReference type="NCBI Taxonomy" id="2995303"/>
    <lineage>
        <taxon>Bacteria</taxon>
        <taxon>Pseudomonadati</taxon>
        <taxon>Myxococcota</taxon>
        <taxon>Polyangia</taxon>
        <taxon>Nannocystales</taxon>
        <taxon>Nannocystaceae</taxon>
        <taxon>Nannocystis</taxon>
    </lineage>
</organism>
<dbReference type="EMBL" id="JAQNDL010000001">
    <property type="protein sequence ID" value="MDC0717197.1"/>
    <property type="molecule type" value="Genomic_DNA"/>
</dbReference>
<proteinExistence type="predicted"/>
<comment type="caution">
    <text evidence="1">The sequence shown here is derived from an EMBL/GenBank/DDBJ whole genome shotgun (WGS) entry which is preliminary data.</text>
</comment>
<name>A0ABT5DXM5_9BACT</name>
<gene>
    <name evidence="1" type="ORF">POL25_09865</name>
</gene>
<accession>A0ABT5DXM5</accession>
<dbReference type="Proteomes" id="UP001221686">
    <property type="component" value="Unassembled WGS sequence"/>
</dbReference>
<evidence type="ECO:0000313" key="2">
    <source>
        <dbReference type="Proteomes" id="UP001221686"/>
    </source>
</evidence>
<evidence type="ECO:0000313" key="1">
    <source>
        <dbReference type="EMBL" id="MDC0717197.1"/>
    </source>
</evidence>
<sequence length="43" mass="4523">MHPGSPSRTSSPATVNFVTTYVSYAYPAGAAIKAINDVEILPQ</sequence>
<keyword evidence="2" id="KW-1185">Reference proteome</keyword>